<organism evidence="2 3">
    <name type="scientific">Chloebia gouldiae</name>
    <name type="common">Gouldian finch</name>
    <name type="synonym">Erythrura gouldiae</name>
    <dbReference type="NCBI Taxonomy" id="44316"/>
    <lineage>
        <taxon>Eukaryota</taxon>
        <taxon>Metazoa</taxon>
        <taxon>Chordata</taxon>
        <taxon>Craniata</taxon>
        <taxon>Vertebrata</taxon>
        <taxon>Euteleostomi</taxon>
        <taxon>Archelosauria</taxon>
        <taxon>Archosauria</taxon>
        <taxon>Dinosauria</taxon>
        <taxon>Saurischia</taxon>
        <taxon>Theropoda</taxon>
        <taxon>Coelurosauria</taxon>
        <taxon>Aves</taxon>
        <taxon>Neognathae</taxon>
        <taxon>Neoaves</taxon>
        <taxon>Telluraves</taxon>
        <taxon>Australaves</taxon>
        <taxon>Passeriformes</taxon>
        <taxon>Passeroidea</taxon>
        <taxon>Passeridae</taxon>
        <taxon>Chloebia</taxon>
    </lineage>
</organism>
<proteinExistence type="predicted"/>
<feature type="transmembrane region" description="Helical" evidence="1">
    <location>
        <begin position="17"/>
        <end position="36"/>
    </location>
</feature>
<keyword evidence="1" id="KW-0812">Transmembrane</keyword>
<dbReference type="AlphaFoldDB" id="A0A3L8S121"/>
<keyword evidence="1" id="KW-0472">Membrane</keyword>
<evidence type="ECO:0000313" key="3">
    <source>
        <dbReference type="Proteomes" id="UP000276834"/>
    </source>
</evidence>
<comment type="caution">
    <text evidence="2">The sequence shown here is derived from an EMBL/GenBank/DDBJ whole genome shotgun (WGS) entry which is preliminary data.</text>
</comment>
<protein>
    <submittedName>
        <fullName evidence="2">Uncharacterized protein</fullName>
    </submittedName>
</protein>
<keyword evidence="1" id="KW-1133">Transmembrane helix</keyword>
<evidence type="ECO:0000256" key="1">
    <source>
        <dbReference type="SAM" id="Phobius"/>
    </source>
</evidence>
<accession>A0A3L8S121</accession>
<dbReference type="Proteomes" id="UP000276834">
    <property type="component" value="Unassembled WGS sequence"/>
</dbReference>
<evidence type="ECO:0000313" key="2">
    <source>
        <dbReference type="EMBL" id="RLV93876.1"/>
    </source>
</evidence>
<dbReference type="EMBL" id="QUSF01000088">
    <property type="protein sequence ID" value="RLV93876.1"/>
    <property type="molecule type" value="Genomic_DNA"/>
</dbReference>
<keyword evidence="3" id="KW-1185">Reference proteome</keyword>
<name>A0A3L8S121_CHLGU</name>
<sequence>MQEEGHEDFSSNLGKRIFCLLAVQLCYIILLSLLYLQDSNKSYKNSSCFRWLWETAQELCCCGFLWIHDETCKHEIQMVVLSHEAKTLPLWHQKNENELCAGHTEFLRFLQHQLEQRISECIWFWQERQKITMKKMSFSSFRAKGELIIALICFDGSRAEAAMNRLTVFHGNNLRYFFIFLEFHFCVLAKAQACLSGQHDTEQMVEKKITEKSLQALSSHTFTPPCKRGQKKEEVDSVFQFQGASNWCLTTASTPECHRPPAAPEPGWDTCTSQRATLLGVGALQSTEVLQQSKSQWAVCFLKSCPVLSDKVEHETCTAKCISPLLRRASMGSSLRSGDFEERLVLSKAN</sequence>
<reference evidence="2 3" key="1">
    <citation type="journal article" date="2018" name="Proc. R. Soc. B">
        <title>A non-coding region near Follistatin controls head colour polymorphism in the Gouldian finch.</title>
        <authorList>
            <person name="Toomey M.B."/>
            <person name="Marques C.I."/>
            <person name="Andrade P."/>
            <person name="Araujo P.M."/>
            <person name="Sabatino S."/>
            <person name="Gazda M.A."/>
            <person name="Afonso S."/>
            <person name="Lopes R.J."/>
            <person name="Corbo J.C."/>
            <person name="Carneiro M."/>
        </authorList>
    </citation>
    <scope>NUCLEOTIDE SEQUENCE [LARGE SCALE GENOMIC DNA]</scope>
    <source>
        <strain evidence="2">Red01</strain>
        <tissue evidence="2">Muscle</tissue>
    </source>
</reference>
<gene>
    <name evidence="2" type="ORF">DV515_00013316</name>
</gene>